<accession>A0A0M3FPV3</accession>
<evidence type="ECO:0000313" key="2">
    <source>
        <dbReference type="EMBL" id="KZA22097.1"/>
    </source>
</evidence>
<dbReference type="AlphaFoldDB" id="A0A0M3FPV3"/>
<gene>
    <name evidence="3" type="ORF">FJU42_17885</name>
    <name evidence="2" type="ORF">LV35_00201</name>
</gene>
<proteinExistence type="predicted"/>
<protein>
    <recommendedName>
        <fullName evidence="1">PRTase-CE domain-containing protein</fullName>
    </recommendedName>
</protein>
<evidence type="ECO:0000313" key="4">
    <source>
        <dbReference type="Proteomes" id="UP000076296"/>
    </source>
</evidence>
<evidence type="ECO:0000259" key="1">
    <source>
        <dbReference type="Pfam" id="PF24390"/>
    </source>
</evidence>
<sequence>MIDEDEIERHLRISKDMWSDLVMLQSWPQQRYFNPRGWVQNFRKSEIPYALRLIDNMTYYSDEMSKALFKSAFHRLCKIILQNETCVHYNQASINWQTFKNSAYIIPISGETPNPSDSGFRYARYARDLCKIEEANILSLEQAIRTIQNGRPAKLIFVDDFLGSGEQFLKTWSKKFDIGGSYKSLANSVCSNSRIEIYICTIISTQYAIENIHQVLPNAVISPAHIFTPYHSVLSEHSYIWRDDMKTEGPQFIQEISSRLGIPDLNGELGENDEICWRGFKKLGLCVAFQDSIPDASIPLLNFSSEEWQPLIRIG</sequence>
<evidence type="ECO:0000313" key="5">
    <source>
        <dbReference type="Proteomes" id="UP000315888"/>
    </source>
</evidence>
<comment type="caution">
    <text evidence="2">The sequence shown here is derived from an EMBL/GenBank/DDBJ whole genome shotgun (WGS) entry which is preliminary data.</text>
</comment>
<evidence type="ECO:0000313" key="3">
    <source>
        <dbReference type="EMBL" id="TPU60711.1"/>
    </source>
</evidence>
<feature type="domain" description="PRTase-CE" evidence="1">
    <location>
        <begin position="36"/>
        <end position="313"/>
    </location>
</feature>
<reference evidence="3 5" key="2">
    <citation type="submission" date="2019-06" db="EMBL/GenBank/DDBJ databases">
        <title>A Diverse Panel of Clinical Acinetobacter baumannii for Research Use.</title>
        <authorList>
            <person name="Mcgann P."/>
            <person name="Snesrud E."/>
            <person name="Galac M.R."/>
        </authorList>
    </citation>
    <scope>NUCLEOTIDE SEQUENCE [LARGE SCALE GENOMIC DNA]</scope>
    <source>
        <strain evidence="3 5">MRSN14237</strain>
    </source>
</reference>
<dbReference type="RefSeq" id="WP_000564578.1">
    <property type="nucleotide sequence ID" value="NZ_BHFY01000088.1"/>
</dbReference>
<reference evidence="2 4" key="1">
    <citation type="submission" date="2016-01" db="EMBL/GenBank/DDBJ databases">
        <title>Draft sequences of Acinetobacter baumannii isolates from wounded military personnel.</title>
        <authorList>
            <person name="Arivett B.A."/>
            <person name="Fiester S.E."/>
            <person name="Ream D.C."/>
            <person name="Actis L.A."/>
        </authorList>
    </citation>
    <scope>NUCLEOTIDE SEQUENCE [LARGE SCALE GENOMIC DNA]</scope>
    <source>
        <strain evidence="2 4">AB2828</strain>
    </source>
</reference>
<organism evidence="2 4">
    <name type="scientific">Acinetobacter baumannii</name>
    <dbReference type="NCBI Taxonomy" id="470"/>
    <lineage>
        <taxon>Bacteria</taxon>
        <taxon>Pseudomonadati</taxon>
        <taxon>Pseudomonadota</taxon>
        <taxon>Gammaproteobacteria</taxon>
        <taxon>Moraxellales</taxon>
        <taxon>Moraxellaceae</taxon>
        <taxon>Acinetobacter</taxon>
        <taxon>Acinetobacter calcoaceticus/baumannii complex</taxon>
    </lineage>
</organism>
<name>A0A0M3FPV3_ACIBA</name>
<dbReference type="Proteomes" id="UP000315888">
    <property type="component" value="Unassembled WGS sequence"/>
</dbReference>
<dbReference type="InterPro" id="IPR056920">
    <property type="entry name" value="PRTase-CE"/>
</dbReference>
<dbReference type="EMBL" id="LRDT01000002">
    <property type="protein sequence ID" value="KZA22097.1"/>
    <property type="molecule type" value="Genomic_DNA"/>
</dbReference>
<dbReference type="Pfam" id="PF24390">
    <property type="entry name" value="PRTase-CE"/>
    <property type="match status" value="1"/>
</dbReference>
<dbReference type="Proteomes" id="UP000076296">
    <property type="component" value="Unassembled WGS sequence"/>
</dbReference>
<dbReference type="EMBL" id="VHGY01000060">
    <property type="protein sequence ID" value="TPU60711.1"/>
    <property type="molecule type" value="Genomic_DNA"/>
</dbReference>